<dbReference type="SUPFAM" id="SSF56784">
    <property type="entry name" value="HAD-like"/>
    <property type="match status" value="1"/>
</dbReference>
<dbReference type="EMBL" id="CP014038">
    <property type="protein sequence ID" value="AMF98137.2"/>
    <property type="molecule type" value="Genomic_DNA"/>
</dbReference>
<organism evidence="1 2">
    <name type="scientific">Vibrio harveyi</name>
    <name type="common">Beneckea harveyi</name>
    <dbReference type="NCBI Taxonomy" id="669"/>
    <lineage>
        <taxon>Bacteria</taxon>
        <taxon>Pseudomonadati</taxon>
        <taxon>Pseudomonadota</taxon>
        <taxon>Gammaproteobacteria</taxon>
        <taxon>Vibrionales</taxon>
        <taxon>Vibrionaceae</taxon>
        <taxon>Vibrio</taxon>
    </lineage>
</organism>
<dbReference type="InterPro" id="IPR006357">
    <property type="entry name" value="HAD-SF_hydro_IIA"/>
</dbReference>
<dbReference type="NCBIfam" id="TIGR01460">
    <property type="entry name" value="HAD-SF-IIA"/>
    <property type="match status" value="1"/>
</dbReference>
<dbReference type="PANTHER" id="PTHR19288:SF46">
    <property type="entry name" value="HALOACID DEHALOGENASE-LIKE HYDROLASE DOMAIN-CONTAINING PROTEIN 2"/>
    <property type="match status" value="1"/>
</dbReference>
<evidence type="ECO:0008006" key="3">
    <source>
        <dbReference type="Google" id="ProtNLM"/>
    </source>
</evidence>
<name>A0ABN4KY85_VIBHA</name>
<evidence type="ECO:0000313" key="2">
    <source>
        <dbReference type="Proteomes" id="UP000067422"/>
    </source>
</evidence>
<dbReference type="InterPro" id="IPR036412">
    <property type="entry name" value="HAD-like_sf"/>
</dbReference>
<dbReference type="Proteomes" id="UP000067422">
    <property type="component" value="Chromosome 1"/>
</dbReference>
<gene>
    <name evidence="1" type="ORF">AL538_10690</name>
</gene>
<dbReference type="InterPro" id="IPR023214">
    <property type="entry name" value="HAD_sf"/>
</dbReference>
<proteinExistence type="predicted"/>
<evidence type="ECO:0000313" key="1">
    <source>
        <dbReference type="EMBL" id="AMF98137.2"/>
    </source>
</evidence>
<dbReference type="PANTHER" id="PTHR19288">
    <property type="entry name" value="4-NITROPHENYLPHOSPHATASE-RELATED"/>
    <property type="match status" value="1"/>
</dbReference>
<dbReference type="Pfam" id="PF13344">
    <property type="entry name" value="Hydrolase_6"/>
    <property type="match status" value="1"/>
</dbReference>
<dbReference type="Gene3D" id="3.40.50.1000">
    <property type="entry name" value="HAD superfamily/HAD-like"/>
    <property type="match status" value="2"/>
</dbReference>
<dbReference type="Pfam" id="PF13242">
    <property type="entry name" value="Hydrolase_like"/>
    <property type="match status" value="1"/>
</dbReference>
<accession>A0ABN4KY85</accession>
<reference evidence="1" key="1">
    <citation type="submission" date="2018-01" db="EMBL/GenBank/DDBJ databases">
        <title>FDA dAtabase for Regulatory Grade micrObial Sequences (FDA-ARGOS): Supporting development and validation of Infectious Disease Dx tests.</title>
        <authorList>
            <person name="Hoffmann M."/>
            <person name="Allard M."/>
            <person name="Evans P."/>
            <person name="Brown E."/>
            <person name="Tallon L."/>
            <person name="Sadzewicz L."/>
            <person name="Sengamalay N."/>
            <person name="Ott S."/>
            <person name="Godinez A."/>
            <person name="Nagaraj S."/>
            <person name="Vyas G."/>
            <person name="Aluvathingal J."/>
            <person name="Nadendla S."/>
            <person name="Geyer C."/>
            <person name="Sichtig H."/>
        </authorList>
    </citation>
    <scope>NUCLEOTIDE SEQUENCE</scope>
    <source>
        <strain evidence="1">FDAARGOS_107</strain>
    </source>
</reference>
<protein>
    <recommendedName>
        <fullName evidence="3">Acid sugar phosphatase</fullName>
    </recommendedName>
</protein>
<sequence>MQVIYTHAFFDLDGTIYVDGKLLPGIKDSLKKLESSGTEIYYMTNNTSVSLAKYYEKLNTLGIPTKESCVISPTVTLADWLRKTKYRKIYTVGTIDFSNEVCSLADCEYSNSEPDIVVVGFDRELTYEKLQTACAFINRGIPWVITHIDLACPSENGPIPDCGAIANLISHTTGKQPMKDFGKPSDIMCDLIRVISKDSDDILVSGDRVYTDAAIGLKLGATTVLVCTGEYQKGNDTLTSNDDINVVDSLSDFLNKVL</sequence>
<keyword evidence="2" id="KW-1185">Reference proteome</keyword>